<reference evidence="1 2" key="1">
    <citation type="submission" date="2023-03" db="EMBL/GenBank/DDBJ databases">
        <title>WGS of Gossypium arboreum.</title>
        <authorList>
            <person name="Yu D."/>
        </authorList>
    </citation>
    <scope>NUCLEOTIDE SEQUENCE [LARGE SCALE GENOMIC DNA]</scope>
    <source>
        <tissue evidence="1">Leaf</tissue>
    </source>
</reference>
<name>A0ABR0NQM4_GOSAR</name>
<dbReference type="Proteomes" id="UP001358586">
    <property type="component" value="Chromosome 9"/>
</dbReference>
<organism evidence="1 2">
    <name type="scientific">Gossypium arboreum</name>
    <name type="common">Tree cotton</name>
    <name type="synonym">Gossypium nanking</name>
    <dbReference type="NCBI Taxonomy" id="29729"/>
    <lineage>
        <taxon>Eukaryota</taxon>
        <taxon>Viridiplantae</taxon>
        <taxon>Streptophyta</taxon>
        <taxon>Embryophyta</taxon>
        <taxon>Tracheophyta</taxon>
        <taxon>Spermatophyta</taxon>
        <taxon>Magnoliopsida</taxon>
        <taxon>eudicotyledons</taxon>
        <taxon>Gunneridae</taxon>
        <taxon>Pentapetalae</taxon>
        <taxon>rosids</taxon>
        <taxon>malvids</taxon>
        <taxon>Malvales</taxon>
        <taxon>Malvaceae</taxon>
        <taxon>Malvoideae</taxon>
        <taxon>Gossypium</taxon>
    </lineage>
</organism>
<proteinExistence type="predicted"/>
<evidence type="ECO:0000313" key="2">
    <source>
        <dbReference type="Proteomes" id="UP001358586"/>
    </source>
</evidence>
<comment type="caution">
    <text evidence="1">The sequence shown here is derived from an EMBL/GenBank/DDBJ whole genome shotgun (WGS) entry which is preliminary data.</text>
</comment>
<evidence type="ECO:0000313" key="1">
    <source>
        <dbReference type="EMBL" id="KAK5803434.1"/>
    </source>
</evidence>
<sequence>MLSTLEGEVTNLKEFVVDEFEATMSALDEQIEKFNEELVICRVFVGKEVLGVTPNHQMNVPKSENFKVNQCSM</sequence>
<dbReference type="EMBL" id="JARKNE010000009">
    <property type="protein sequence ID" value="KAK5803434.1"/>
    <property type="molecule type" value="Genomic_DNA"/>
</dbReference>
<protein>
    <submittedName>
        <fullName evidence="1">Uncharacterized protein</fullName>
    </submittedName>
</protein>
<gene>
    <name evidence="1" type="ORF">PVK06_031079</name>
</gene>
<accession>A0ABR0NQM4</accession>
<keyword evidence="2" id="KW-1185">Reference proteome</keyword>